<reference evidence="2 3" key="1">
    <citation type="submission" date="2016-09" db="EMBL/GenBank/DDBJ databases">
        <title>Complete genome of Desulfosporosinus sp. OL.</title>
        <authorList>
            <person name="Mardanov A."/>
            <person name="Beletsky A."/>
            <person name="Panova A."/>
            <person name="Karnachuk O."/>
            <person name="Ravin N."/>
        </authorList>
    </citation>
    <scope>NUCLEOTIDE SEQUENCE [LARGE SCALE GENOMIC DNA]</scope>
    <source>
        <strain evidence="2 3">OL</strain>
    </source>
</reference>
<dbReference type="Gene3D" id="1.10.30.50">
    <property type="match status" value="1"/>
</dbReference>
<protein>
    <submittedName>
        <fullName evidence="2">Retron-type RNA-directed DNA polymerase</fullName>
    </submittedName>
</protein>
<dbReference type="PANTHER" id="PTHR34047">
    <property type="entry name" value="NUCLEAR INTRON MATURASE 1, MITOCHONDRIAL-RELATED"/>
    <property type="match status" value="1"/>
</dbReference>
<comment type="caution">
    <text evidence="2">The sequence shown here is derived from an EMBL/GenBank/DDBJ whole genome shotgun (WGS) entry which is preliminary data.</text>
</comment>
<proteinExistence type="predicted"/>
<dbReference type="Pfam" id="PF00078">
    <property type="entry name" value="RVT_1"/>
    <property type="match status" value="1"/>
</dbReference>
<name>A0A1Q8QZ52_9FIRM</name>
<dbReference type="Proteomes" id="UP000186102">
    <property type="component" value="Unassembled WGS sequence"/>
</dbReference>
<dbReference type="InterPro" id="IPR051083">
    <property type="entry name" value="GrpII_Intron_Splice-Mob/Def"/>
</dbReference>
<dbReference type="RefSeq" id="WP_075364214.1">
    <property type="nucleotide sequence ID" value="NZ_MLBF01000008.1"/>
</dbReference>
<sequence>MTTEKKLKRQKLRNAEYYDFQAIQDELYEQSKRNEVFTNLVELITMRENIGLAYRNIKKNKGSKTAGVDKKTIDDLAKWEDEQLIDYVRTRLQCYKPQAVRRVEILKDNDPTKKRPLGIPTIMERLIQQCILQVLEPICEAKFFERSNGFRPNRSAEHAISQAHKYMQQSGLHFVIDIDIRSFFDNVNHAKLIKQLWTMGIRDKKLLSIISEMLKAEIAGIGFPEQGSPQGSVISPLFSNVVLNELDWWIASQWETIPTQHRYNLKYKGAKYTALRRTNLKECYIVRYADDFKIFCRKRSDAVKLFKATKQWLMERLGLEISPEKSKIVNLKRHYSNFLGFRLKLHKKGKKKNGDQRYTVKSHISKKAEKKIKDKTHELVKEIQRPQGAQTGYGAVNKYNAYVIGVHNYYAIATLVNLDFSQIAFGVRKSLKARFKDGIKRAGKDPPNYVKERYGSSRELRYIYGTAIVPLAYVRHRVALYKKKSINKYTEIGREEIHKRLECVDIDMLMYLMRNPEKGQSIEYNDNRLSLYAAQKGKCAVSGAILEIEAMYCHHKKPLVLGGEDKYNNLILVTKAIHELVHEPDKSTFKLAAAALLLDKRQVEKLIVLNNLAVKIS</sequence>
<keyword evidence="3" id="KW-1185">Reference proteome</keyword>
<dbReference type="InterPro" id="IPR030931">
    <property type="entry name" value="Group_II_RT_mat"/>
</dbReference>
<dbReference type="GO" id="GO:0003964">
    <property type="term" value="F:RNA-directed DNA polymerase activity"/>
    <property type="evidence" value="ECO:0007669"/>
    <property type="project" value="UniProtKB-KW"/>
</dbReference>
<evidence type="ECO:0000313" key="2">
    <source>
        <dbReference type="EMBL" id="OLN32460.1"/>
    </source>
</evidence>
<dbReference type="NCBIfam" id="TIGR04416">
    <property type="entry name" value="group_II_RT_mat"/>
    <property type="match status" value="1"/>
</dbReference>
<dbReference type="AlphaFoldDB" id="A0A1Q8QZ52"/>
<keyword evidence="2" id="KW-0695">RNA-directed DNA polymerase</keyword>
<dbReference type="InterPro" id="IPR000477">
    <property type="entry name" value="RT_dom"/>
</dbReference>
<dbReference type="InterPro" id="IPR003615">
    <property type="entry name" value="HNH_nuc"/>
</dbReference>
<gene>
    <name evidence="2" type="ORF">DSOL_1496</name>
</gene>
<accession>A0A1Q8QZ52</accession>
<dbReference type="SUPFAM" id="SSF56672">
    <property type="entry name" value="DNA/RNA polymerases"/>
    <property type="match status" value="1"/>
</dbReference>
<dbReference type="InterPro" id="IPR043502">
    <property type="entry name" value="DNA/RNA_pol_sf"/>
</dbReference>
<dbReference type="OrthoDB" id="9793236at2"/>
<dbReference type="CDD" id="cd00085">
    <property type="entry name" value="HNHc"/>
    <property type="match status" value="1"/>
</dbReference>
<dbReference type="STRING" id="1888891.DSOL_1496"/>
<dbReference type="CDD" id="cd01651">
    <property type="entry name" value="RT_G2_intron"/>
    <property type="match status" value="1"/>
</dbReference>
<feature type="domain" description="Reverse transcriptase" evidence="1">
    <location>
        <begin position="86"/>
        <end position="343"/>
    </location>
</feature>
<evidence type="ECO:0000313" key="3">
    <source>
        <dbReference type="Proteomes" id="UP000186102"/>
    </source>
</evidence>
<keyword evidence="2" id="KW-0808">Transferase</keyword>
<keyword evidence="2" id="KW-0548">Nucleotidyltransferase</keyword>
<dbReference type="EMBL" id="MLBF01000008">
    <property type="protein sequence ID" value="OLN32460.1"/>
    <property type="molecule type" value="Genomic_DNA"/>
</dbReference>
<dbReference type="SMART" id="SM00507">
    <property type="entry name" value="HNHc"/>
    <property type="match status" value="1"/>
</dbReference>
<dbReference type="PANTHER" id="PTHR34047:SF8">
    <property type="entry name" value="PROTEIN YKFC"/>
    <property type="match status" value="1"/>
</dbReference>
<evidence type="ECO:0000259" key="1">
    <source>
        <dbReference type="PROSITE" id="PS50878"/>
    </source>
</evidence>
<dbReference type="PROSITE" id="PS50878">
    <property type="entry name" value="RT_POL"/>
    <property type="match status" value="1"/>
</dbReference>
<organism evidence="2 3">
    <name type="scientific">Desulfosporosinus metallidurans</name>
    <dbReference type="NCBI Taxonomy" id="1888891"/>
    <lineage>
        <taxon>Bacteria</taxon>
        <taxon>Bacillati</taxon>
        <taxon>Bacillota</taxon>
        <taxon>Clostridia</taxon>
        <taxon>Eubacteriales</taxon>
        <taxon>Desulfitobacteriaceae</taxon>
        <taxon>Desulfosporosinus</taxon>
    </lineage>
</organism>